<comment type="caution">
    <text evidence="2">The sequence shown here is derived from an EMBL/GenBank/DDBJ whole genome shotgun (WGS) entry which is preliminary data.</text>
</comment>
<dbReference type="GO" id="GO:0016746">
    <property type="term" value="F:acyltransferase activity"/>
    <property type="evidence" value="ECO:0007669"/>
    <property type="project" value="UniProtKB-KW"/>
</dbReference>
<dbReference type="EMBL" id="JBHUFA010000001">
    <property type="protein sequence ID" value="MFD1695467.1"/>
    <property type="molecule type" value="Genomic_DNA"/>
</dbReference>
<evidence type="ECO:0000313" key="2">
    <source>
        <dbReference type="EMBL" id="MFD1695467.1"/>
    </source>
</evidence>
<dbReference type="InterPro" id="IPR000182">
    <property type="entry name" value="GNAT_dom"/>
</dbReference>
<dbReference type="PROSITE" id="PS51186">
    <property type="entry name" value="GNAT"/>
    <property type="match status" value="1"/>
</dbReference>
<reference evidence="3" key="1">
    <citation type="journal article" date="2019" name="Int. J. Syst. Evol. Microbiol.">
        <title>The Global Catalogue of Microorganisms (GCM) 10K type strain sequencing project: providing services to taxonomists for standard genome sequencing and annotation.</title>
        <authorList>
            <consortium name="The Broad Institute Genomics Platform"/>
            <consortium name="The Broad Institute Genome Sequencing Center for Infectious Disease"/>
            <person name="Wu L."/>
            <person name="Ma J."/>
        </authorList>
    </citation>
    <scope>NUCLEOTIDE SEQUENCE [LARGE SCALE GENOMIC DNA]</scope>
    <source>
        <strain evidence="3">JCM 3369</strain>
    </source>
</reference>
<protein>
    <submittedName>
        <fullName evidence="2">GNAT family N-acetyltransferase</fullName>
        <ecNumber evidence="2">2.3.-.-</ecNumber>
    </submittedName>
</protein>
<evidence type="ECO:0000313" key="3">
    <source>
        <dbReference type="Proteomes" id="UP001597327"/>
    </source>
</evidence>
<dbReference type="Gene3D" id="3.40.630.30">
    <property type="match status" value="1"/>
</dbReference>
<dbReference type="Pfam" id="PF13527">
    <property type="entry name" value="Acetyltransf_9"/>
    <property type="match status" value="1"/>
</dbReference>
<name>A0ABW4JVA0_9HYPH</name>
<keyword evidence="2" id="KW-0808">Transferase</keyword>
<dbReference type="SUPFAM" id="SSF55729">
    <property type="entry name" value="Acyl-CoA N-acyltransferases (Nat)"/>
    <property type="match status" value="1"/>
</dbReference>
<keyword evidence="2" id="KW-0012">Acyltransferase</keyword>
<dbReference type="InterPro" id="IPR016181">
    <property type="entry name" value="Acyl_CoA_acyltransferase"/>
</dbReference>
<feature type="domain" description="N-acetyltransferase" evidence="1">
    <location>
        <begin position="10"/>
        <end position="158"/>
    </location>
</feature>
<organism evidence="2 3">
    <name type="scientific">Roseibium aestuarii</name>
    <dbReference type="NCBI Taxonomy" id="2600299"/>
    <lineage>
        <taxon>Bacteria</taxon>
        <taxon>Pseudomonadati</taxon>
        <taxon>Pseudomonadota</taxon>
        <taxon>Alphaproteobacteria</taxon>
        <taxon>Hyphomicrobiales</taxon>
        <taxon>Stappiaceae</taxon>
        <taxon>Roseibium</taxon>
    </lineage>
</organism>
<keyword evidence="3" id="KW-1185">Reference proteome</keyword>
<dbReference type="Proteomes" id="UP001597327">
    <property type="component" value="Unassembled WGS sequence"/>
</dbReference>
<evidence type="ECO:0000259" key="1">
    <source>
        <dbReference type="PROSITE" id="PS51186"/>
    </source>
</evidence>
<accession>A0ABW4JVA0</accession>
<dbReference type="EC" id="2.3.-.-" evidence="2"/>
<gene>
    <name evidence="2" type="ORF">ACFSC7_08055</name>
</gene>
<dbReference type="RefSeq" id="WP_149890799.1">
    <property type="nucleotide sequence ID" value="NZ_JBHUFA010000001.1"/>
</dbReference>
<dbReference type="CDD" id="cd04301">
    <property type="entry name" value="NAT_SF"/>
    <property type="match status" value="1"/>
</dbReference>
<sequence length="179" mass="19083">MSDDANASDLVLRPATEADETAIGELVTAAFGQGNEAHLLERLRSCGALVLELVAQTHRGRLLGHIAFSRVTPADVGPGRDLAVTCLAPMAVWPEFQRQGIGAELIRQGLDQLSDQGEDLVLVLGSPAYYPRFGFSAELARHVKAPYAGNAFMACALSEAGQNCLPVTVAFATPFQEFE</sequence>
<proteinExistence type="predicted"/>